<protein>
    <recommendedName>
        <fullName evidence="4">Tetratricopeptide repeat protein</fullName>
    </recommendedName>
</protein>
<feature type="signal peptide" evidence="1">
    <location>
        <begin position="1"/>
        <end position="22"/>
    </location>
</feature>
<keyword evidence="3" id="KW-1185">Reference proteome</keyword>
<name>A0ABT8LKJ2_9BACT</name>
<accession>A0ABT8LKJ2</accession>
<proteinExistence type="predicted"/>
<organism evidence="2 3">
    <name type="scientific">Agaribacillus aureus</name>
    <dbReference type="NCBI Taxonomy" id="3051825"/>
    <lineage>
        <taxon>Bacteria</taxon>
        <taxon>Pseudomonadati</taxon>
        <taxon>Bacteroidota</taxon>
        <taxon>Cytophagia</taxon>
        <taxon>Cytophagales</taxon>
        <taxon>Splendidivirgaceae</taxon>
        <taxon>Agaribacillus</taxon>
    </lineage>
</organism>
<evidence type="ECO:0000256" key="1">
    <source>
        <dbReference type="SAM" id="SignalP"/>
    </source>
</evidence>
<sequence>MKHLKTTTAVLFFSLLITPAMAQDFVFRVLANNGDNQLKVPGQEDSWRPLKTGEKLKADDEIKVVGEAYLGLIHHSGKTLEIKKAGNYQAEELSSQVKQGANSVMEKYADFLISKISEEEEDVVKDYKKYQNATGAVKRALSKATALKVLMPQTSTVMGPQVTLRWIEAGLAKPPVYLVTLKNEFSQTIKTIKTREPFITLDLREDVFKKQELVIFDVQVVGKKRYKSDEYGIKRMAGDNSDQIKEELATFAGKNGGDQAMSHLLKAMFFEDKNLPLDAITAYERAIALEPEVAEFKLLYSRFITSQKF</sequence>
<comment type="caution">
    <text evidence="2">The sequence shown here is derived from an EMBL/GenBank/DDBJ whole genome shotgun (WGS) entry which is preliminary data.</text>
</comment>
<evidence type="ECO:0008006" key="4">
    <source>
        <dbReference type="Google" id="ProtNLM"/>
    </source>
</evidence>
<dbReference type="Proteomes" id="UP001172083">
    <property type="component" value="Unassembled WGS sequence"/>
</dbReference>
<evidence type="ECO:0000313" key="2">
    <source>
        <dbReference type="EMBL" id="MDN5217526.1"/>
    </source>
</evidence>
<reference evidence="2" key="1">
    <citation type="submission" date="2023-06" db="EMBL/GenBank/DDBJ databases">
        <title>Genomic of Agaribacillus aureum.</title>
        <authorList>
            <person name="Wang G."/>
        </authorList>
    </citation>
    <scope>NUCLEOTIDE SEQUENCE</scope>
    <source>
        <strain evidence="2">BMA12</strain>
    </source>
</reference>
<keyword evidence="1" id="KW-0732">Signal</keyword>
<gene>
    <name evidence="2" type="ORF">QQ020_35970</name>
</gene>
<dbReference type="RefSeq" id="WP_346762861.1">
    <property type="nucleotide sequence ID" value="NZ_JAUJEB010000024.1"/>
</dbReference>
<dbReference type="EMBL" id="JAUJEB010000024">
    <property type="protein sequence ID" value="MDN5217526.1"/>
    <property type="molecule type" value="Genomic_DNA"/>
</dbReference>
<evidence type="ECO:0000313" key="3">
    <source>
        <dbReference type="Proteomes" id="UP001172083"/>
    </source>
</evidence>
<feature type="chain" id="PRO_5046116291" description="Tetratricopeptide repeat protein" evidence="1">
    <location>
        <begin position="23"/>
        <end position="309"/>
    </location>
</feature>